<dbReference type="SUPFAM" id="SSF46934">
    <property type="entry name" value="UBA-like"/>
    <property type="match status" value="1"/>
</dbReference>
<dbReference type="GO" id="GO:0006511">
    <property type="term" value="P:ubiquitin-dependent protein catabolic process"/>
    <property type="evidence" value="ECO:0007669"/>
    <property type="project" value="TreeGrafter"/>
</dbReference>
<comment type="caution">
    <text evidence="3">The sequence shown here is derived from an EMBL/GenBank/DDBJ whole genome shotgun (WGS) entry which is preliminary data.</text>
</comment>
<dbReference type="FunFam" id="1.10.8.10:FF:000064">
    <property type="entry name" value="Similar to CUE domain-containing protein"/>
    <property type="match status" value="1"/>
</dbReference>
<dbReference type="EMBL" id="JAWIZZ010000047">
    <property type="protein sequence ID" value="KAK5779129.1"/>
    <property type="molecule type" value="Genomic_DNA"/>
</dbReference>
<proteinExistence type="predicted"/>
<dbReference type="InterPro" id="IPR003892">
    <property type="entry name" value="CUE"/>
</dbReference>
<organism evidence="3 4">
    <name type="scientific">Arxiozyma heterogenica</name>
    <dbReference type="NCBI Taxonomy" id="278026"/>
    <lineage>
        <taxon>Eukaryota</taxon>
        <taxon>Fungi</taxon>
        <taxon>Dikarya</taxon>
        <taxon>Ascomycota</taxon>
        <taxon>Saccharomycotina</taxon>
        <taxon>Saccharomycetes</taxon>
        <taxon>Saccharomycetales</taxon>
        <taxon>Saccharomycetaceae</taxon>
        <taxon>Arxiozyma</taxon>
    </lineage>
</organism>
<keyword evidence="4" id="KW-1185">Reference proteome</keyword>
<feature type="region of interest" description="Disordered" evidence="1">
    <location>
        <begin position="204"/>
        <end position="272"/>
    </location>
</feature>
<evidence type="ECO:0000256" key="1">
    <source>
        <dbReference type="SAM" id="MobiDB-lite"/>
    </source>
</evidence>
<evidence type="ECO:0000259" key="2">
    <source>
        <dbReference type="PROSITE" id="PS51140"/>
    </source>
</evidence>
<dbReference type="Pfam" id="PF02845">
    <property type="entry name" value="CUE"/>
    <property type="match status" value="1"/>
</dbReference>
<feature type="region of interest" description="Disordered" evidence="1">
    <location>
        <begin position="356"/>
        <end position="437"/>
    </location>
</feature>
<dbReference type="PANTHER" id="PTHR16461">
    <property type="entry name" value="TOLL-INTERACTING PROTEIN"/>
    <property type="match status" value="1"/>
</dbReference>
<dbReference type="CDD" id="cd14372">
    <property type="entry name" value="CUE_Cue5p_like"/>
    <property type="match status" value="1"/>
</dbReference>
<feature type="region of interest" description="Disordered" evidence="1">
    <location>
        <begin position="80"/>
        <end position="103"/>
    </location>
</feature>
<feature type="region of interest" description="Disordered" evidence="1">
    <location>
        <begin position="1"/>
        <end position="37"/>
    </location>
</feature>
<feature type="compositionally biased region" description="Basic and acidic residues" evidence="1">
    <location>
        <begin position="238"/>
        <end position="254"/>
    </location>
</feature>
<dbReference type="GO" id="GO:0031624">
    <property type="term" value="F:ubiquitin conjugating enzyme binding"/>
    <property type="evidence" value="ECO:0007669"/>
    <property type="project" value="TreeGrafter"/>
</dbReference>
<feature type="compositionally biased region" description="Basic and acidic residues" evidence="1">
    <location>
        <begin position="423"/>
        <end position="437"/>
    </location>
</feature>
<feature type="compositionally biased region" description="Basic and acidic residues" evidence="1">
    <location>
        <begin position="21"/>
        <end position="32"/>
    </location>
</feature>
<dbReference type="AlphaFoldDB" id="A0AAN7ZS45"/>
<dbReference type="PROSITE" id="PS51140">
    <property type="entry name" value="CUE"/>
    <property type="match status" value="1"/>
</dbReference>
<evidence type="ECO:0000313" key="4">
    <source>
        <dbReference type="Proteomes" id="UP001306508"/>
    </source>
</evidence>
<reference evidence="4" key="1">
    <citation type="submission" date="2023-07" db="EMBL/GenBank/DDBJ databases">
        <title>A draft genome of Kazachstania heterogenica Y-27499.</title>
        <authorList>
            <person name="Donic C."/>
            <person name="Kralova J.S."/>
            <person name="Fidel L."/>
            <person name="Ben-Dor S."/>
            <person name="Jung S."/>
        </authorList>
    </citation>
    <scope>NUCLEOTIDE SEQUENCE [LARGE SCALE GENOMIC DNA]</scope>
    <source>
        <strain evidence="4">Y27499</strain>
    </source>
</reference>
<feature type="region of interest" description="Disordered" evidence="1">
    <location>
        <begin position="312"/>
        <end position="341"/>
    </location>
</feature>
<feature type="compositionally biased region" description="Basic and acidic residues" evidence="1">
    <location>
        <begin position="1"/>
        <end position="10"/>
    </location>
</feature>
<feature type="compositionally biased region" description="Low complexity" evidence="1">
    <location>
        <begin position="218"/>
        <end position="232"/>
    </location>
</feature>
<dbReference type="SMART" id="SM00546">
    <property type="entry name" value="CUE"/>
    <property type="match status" value="1"/>
</dbReference>
<protein>
    <recommendedName>
        <fullName evidence="2">CUE domain-containing protein</fullName>
    </recommendedName>
</protein>
<sequence>MSALEKKEESSSIASNTVDKNNTDDMDSKEVLDDVNFNEESPIETIKIVEPKPATITAEDMQMKSIKIDDDDDGEIEEKNANVKKPLLDEKRPSLPKRTSITNSLKKKTNITVASSDVDNISHNPILIQLKEAFPNIEEKYIISVIIASQGVVDSAFHALLYLSDPDSNKDIELPKVNSLNSRVKNTSQLKQDEMLARQLDQQFNSRRQHYSNRSKSRNGVSSSSSSNNINNTGFGRTPEEDIRLAEARRQDRERRRRSPMTPEERREIYGDEDEDSWSHFVEKDIPEVANAVSNTFQETATKVSNWFSGVKNSWNNPQQDQYQTQRVRGPNRNVGFEYDQEQIRQQEEAFRFYERQKRNQEQQQQQEEEKDLPKLPERRRFNSFGERVGEDDVLQTHGIMLKNDEFSDNEDVPPQLPKRERKQGSEDIDSKKHTVTDDLYNEEADLSIITNENKVIPQTTFIDTPKDKATTKPWKLDELDSTPTKGDKTIELNENIVINSDDEEL</sequence>
<accession>A0AAN7ZS45</accession>
<feature type="compositionally biased region" description="Polar residues" evidence="1">
    <location>
        <begin position="312"/>
        <end position="327"/>
    </location>
</feature>
<dbReference type="InterPro" id="IPR009060">
    <property type="entry name" value="UBA-like_sf"/>
</dbReference>
<dbReference type="Gene3D" id="1.10.8.10">
    <property type="entry name" value="DNA helicase RuvA subunit, C-terminal domain"/>
    <property type="match status" value="1"/>
</dbReference>
<feature type="compositionally biased region" description="Polar residues" evidence="1">
    <location>
        <begin position="11"/>
        <end position="20"/>
    </location>
</feature>
<feature type="compositionally biased region" description="Basic residues" evidence="1">
    <location>
        <begin position="207"/>
        <end position="217"/>
    </location>
</feature>
<dbReference type="Proteomes" id="UP001306508">
    <property type="component" value="Unassembled WGS sequence"/>
</dbReference>
<feature type="compositionally biased region" description="Basic and acidic residues" evidence="1">
    <location>
        <begin position="372"/>
        <end position="381"/>
    </location>
</feature>
<name>A0AAN7ZS45_9SACH</name>
<evidence type="ECO:0000313" key="3">
    <source>
        <dbReference type="EMBL" id="KAK5779129.1"/>
    </source>
</evidence>
<dbReference type="GO" id="GO:0043130">
    <property type="term" value="F:ubiquitin binding"/>
    <property type="evidence" value="ECO:0007669"/>
    <property type="project" value="InterPro"/>
</dbReference>
<dbReference type="GO" id="GO:0005737">
    <property type="term" value="C:cytoplasm"/>
    <property type="evidence" value="ECO:0007669"/>
    <property type="project" value="TreeGrafter"/>
</dbReference>
<gene>
    <name evidence="3" type="ORF">RI543_003014</name>
</gene>
<dbReference type="InterPro" id="IPR041807">
    <property type="entry name" value="Cue5/Don1_CUE"/>
</dbReference>
<feature type="domain" description="CUE" evidence="2">
    <location>
        <begin position="122"/>
        <end position="165"/>
    </location>
</feature>
<feature type="compositionally biased region" description="Basic and acidic residues" evidence="1">
    <location>
        <begin position="80"/>
        <end position="93"/>
    </location>
</feature>
<dbReference type="PANTHER" id="PTHR16461:SF5">
    <property type="entry name" value="TOLL-INTERACTING PROTEIN"/>
    <property type="match status" value="1"/>
</dbReference>